<evidence type="ECO:0000313" key="7">
    <source>
        <dbReference type="EMBL" id="KAK4205033.1"/>
    </source>
</evidence>
<gene>
    <name evidence="7" type="ORF">QBC40DRAFT_163257</name>
</gene>
<evidence type="ECO:0000256" key="4">
    <source>
        <dbReference type="ARBA" id="ARBA00023136"/>
    </source>
</evidence>
<dbReference type="Proteomes" id="UP001303160">
    <property type="component" value="Unassembled WGS sequence"/>
</dbReference>
<feature type="transmembrane region" description="Helical" evidence="5">
    <location>
        <begin position="46"/>
        <end position="70"/>
    </location>
</feature>
<dbReference type="InterPro" id="IPR011701">
    <property type="entry name" value="MFS"/>
</dbReference>
<dbReference type="Pfam" id="PF07690">
    <property type="entry name" value="MFS_1"/>
    <property type="match status" value="1"/>
</dbReference>
<comment type="subcellular location">
    <subcellularLocation>
        <location evidence="1">Membrane</location>
        <topology evidence="1">Multi-pass membrane protein</topology>
    </subcellularLocation>
</comment>
<dbReference type="AlphaFoldDB" id="A0AAN6XR56"/>
<feature type="transmembrane region" description="Helical" evidence="5">
    <location>
        <begin position="307"/>
        <end position="331"/>
    </location>
</feature>
<keyword evidence="8" id="KW-1185">Reference proteome</keyword>
<dbReference type="Gene3D" id="1.20.1250.20">
    <property type="entry name" value="MFS general substrate transporter like domains"/>
    <property type="match status" value="1"/>
</dbReference>
<feature type="transmembrane region" description="Helical" evidence="5">
    <location>
        <begin position="240"/>
        <end position="257"/>
    </location>
</feature>
<evidence type="ECO:0000256" key="3">
    <source>
        <dbReference type="ARBA" id="ARBA00022989"/>
    </source>
</evidence>
<dbReference type="PANTHER" id="PTHR23501">
    <property type="entry name" value="MAJOR FACILITATOR SUPERFAMILY"/>
    <property type="match status" value="1"/>
</dbReference>
<feature type="transmembrane region" description="Helical" evidence="5">
    <location>
        <begin position="404"/>
        <end position="437"/>
    </location>
</feature>
<feature type="transmembrane region" description="Helical" evidence="5">
    <location>
        <begin position="112"/>
        <end position="131"/>
    </location>
</feature>
<feature type="transmembrane region" description="Helical" evidence="5">
    <location>
        <begin position="376"/>
        <end position="398"/>
    </location>
</feature>
<dbReference type="Gene3D" id="1.20.1720.10">
    <property type="entry name" value="Multidrug resistance protein D"/>
    <property type="match status" value="1"/>
</dbReference>
<dbReference type="EMBL" id="MU863878">
    <property type="protein sequence ID" value="KAK4205033.1"/>
    <property type="molecule type" value="Genomic_DNA"/>
</dbReference>
<dbReference type="GO" id="GO:0015174">
    <property type="term" value="F:basic amino acid transmembrane transporter activity"/>
    <property type="evidence" value="ECO:0007669"/>
    <property type="project" value="TreeGrafter"/>
</dbReference>
<keyword evidence="3 5" id="KW-1133">Transmembrane helix</keyword>
<evidence type="ECO:0000256" key="5">
    <source>
        <dbReference type="SAM" id="Phobius"/>
    </source>
</evidence>
<reference evidence="7" key="2">
    <citation type="submission" date="2023-05" db="EMBL/GenBank/DDBJ databases">
        <authorList>
            <consortium name="Lawrence Berkeley National Laboratory"/>
            <person name="Steindorff A."/>
            <person name="Hensen N."/>
            <person name="Bonometti L."/>
            <person name="Westerberg I."/>
            <person name="Brannstrom I.O."/>
            <person name="Guillou S."/>
            <person name="Cros-Aarteil S."/>
            <person name="Calhoun S."/>
            <person name="Haridas S."/>
            <person name="Kuo A."/>
            <person name="Mondo S."/>
            <person name="Pangilinan J."/>
            <person name="Riley R."/>
            <person name="Labutti K."/>
            <person name="Andreopoulos B."/>
            <person name="Lipzen A."/>
            <person name="Chen C."/>
            <person name="Yanf M."/>
            <person name="Daum C."/>
            <person name="Ng V."/>
            <person name="Clum A."/>
            <person name="Ohm R."/>
            <person name="Martin F."/>
            <person name="Silar P."/>
            <person name="Natvig D."/>
            <person name="Lalanne C."/>
            <person name="Gautier V."/>
            <person name="Ament-Velasquez S.L."/>
            <person name="Kruys A."/>
            <person name="Hutchinson M.I."/>
            <person name="Powell A.J."/>
            <person name="Barry K."/>
            <person name="Miller A.N."/>
            <person name="Grigoriev I.V."/>
            <person name="Debuchy R."/>
            <person name="Gladieux P."/>
            <person name="Thoren M.H."/>
            <person name="Johannesson H."/>
        </authorList>
    </citation>
    <scope>NUCLEOTIDE SEQUENCE</scope>
    <source>
        <strain evidence="7">CBS 315.58</strain>
    </source>
</reference>
<feature type="domain" description="Major facilitator superfamily (MFS) profile" evidence="6">
    <location>
        <begin position="47"/>
        <end position="543"/>
    </location>
</feature>
<dbReference type="PANTHER" id="PTHR23501:SF84">
    <property type="entry name" value="VACUOLAR MEMBRANE AMINO ACID UPTAKE TRANSPORTER FNX2"/>
    <property type="match status" value="1"/>
</dbReference>
<feature type="transmembrane region" description="Helical" evidence="5">
    <location>
        <begin position="269"/>
        <end position="286"/>
    </location>
</feature>
<dbReference type="GO" id="GO:0000329">
    <property type="term" value="C:fungal-type vacuole membrane"/>
    <property type="evidence" value="ECO:0007669"/>
    <property type="project" value="TreeGrafter"/>
</dbReference>
<feature type="transmembrane region" description="Helical" evidence="5">
    <location>
        <begin position="198"/>
        <end position="220"/>
    </location>
</feature>
<reference evidence="7" key="1">
    <citation type="journal article" date="2023" name="Mol. Phylogenet. Evol.">
        <title>Genome-scale phylogeny and comparative genomics of the fungal order Sordariales.</title>
        <authorList>
            <person name="Hensen N."/>
            <person name="Bonometti L."/>
            <person name="Westerberg I."/>
            <person name="Brannstrom I.O."/>
            <person name="Guillou S."/>
            <person name="Cros-Aarteil S."/>
            <person name="Calhoun S."/>
            <person name="Haridas S."/>
            <person name="Kuo A."/>
            <person name="Mondo S."/>
            <person name="Pangilinan J."/>
            <person name="Riley R."/>
            <person name="LaButti K."/>
            <person name="Andreopoulos B."/>
            <person name="Lipzen A."/>
            <person name="Chen C."/>
            <person name="Yan M."/>
            <person name="Daum C."/>
            <person name="Ng V."/>
            <person name="Clum A."/>
            <person name="Steindorff A."/>
            <person name="Ohm R.A."/>
            <person name="Martin F."/>
            <person name="Silar P."/>
            <person name="Natvig D.O."/>
            <person name="Lalanne C."/>
            <person name="Gautier V."/>
            <person name="Ament-Velasquez S.L."/>
            <person name="Kruys A."/>
            <person name="Hutchinson M.I."/>
            <person name="Powell A.J."/>
            <person name="Barry K."/>
            <person name="Miller A.N."/>
            <person name="Grigoriev I.V."/>
            <person name="Debuchy R."/>
            <person name="Gladieux P."/>
            <person name="Hiltunen Thoren M."/>
            <person name="Johannesson H."/>
        </authorList>
    </citation>
    <scope>NUCLEOTIDE SEQUENCE</scope>
    <source>
        <strain evidence="7">CBS 315.58</strain>
    </source>
</reference>
<proteinExistence type="predicted"/>
<evidence type="ECO:0000256" key="2">
    <source>
        <dbReference type="ARBA" id="ARBA00022692"/>
    </source>
</evidence>
<evidence type="ECO:0000256" key="1">
    <source>
        <dbReference type="ARBA" id="ARBA00004141"/>
    </source>
</evidence>
<feature type="transmembrane region" description="Helical" evidence="5">
    <location>
        <begin position="343"/>
        <end position="364"/>
    </location>
</feature>
<feature type="transmembrane region" description="Helical" evidence="5">
    <location>
        <begin position="512"/>
        <end position="537"/>
    </location>
</feature>
<keyword evidence="2 5" id="KW-0812">Transmembrane</keyword>
<sequence length="545" mass="57012">MATRHADPETQPLLAVPANVVDGENGGAAEAENVHVQSELRANLKFIFPALAIGIFLAAGDQTIIISSYGRIGSDLNELDKTAWLATAYLCTTTSFQPLYGKLGDIFGRKACLLFAFSVFGLGALLCGLAGDMTQLIAARALTGVGAGGIITVVSILLSDIVTLEERGVWQSYVNMVFALGAGLGAPLGGVLTDAIGWRWAFIVQAPLIAVAIVLVFVLLPPGVVSEDESTTAKLAQVDFLGAAALIAFLVTLLVFLDRISAAGAGWDSYLWLLASAISLAAFLFIEQKVASNPLTPLRLLFGKDFLGAYLGLAFGNVAWYGVLFYVPLVYQVVSHFSPSLSGTLLLPGISSGIIGGFVGGAVLKRKKGTGFRGLALGSYPLVTAACLGVAVGAGLFHTGASMATIIVVMSTALFIGGLGNGAGMTATLVVVVAVAAPEDQAVVTACVYLYRQLGATVGLALISMVFRRALTENLVRKLVGVDVDEIVRRVSESLDYLPHLPAETRKVVENAYGSACQAALLVCTGLAVCAIVYSCFIREKRRDR</sequence>
<feature type="transmembrane region" description="Helical" evidence="5">
    <location>
        <begin position="173"/>
        <end position="192"/>
    </location>
</feature>
<protein>
    <submittedName>
        <fullName evidence="7">MFS general substrate transporter</fullName>
    </submittedName>
</protein>
<keyword evidence="4 5" id="KW-0472">Membrane</keyword>
<comment type="caution">
    <text evidence="7">The sequence shown here is derived from an EMBL/GenBank/DDBJ whole genome shotgun (WGS) entry which is preliminary data.</text>
</comment>
<dbReference type="InterPro" id="IPR020846">
    <property type="entry name" value="MFS_dom"/>
</dbReference>
<dbReference type="SUPFAM" id="SSF103473">
    <property type="entry name" value="MFS general substrate transporter"/>
    <property type="match status" value="1"/>
</dbReference>
<organism evidence="7 8">
    <name type="scientific">Triangularia verruculosa</name>
    <dbReference type="NCBI Taxonomy" id="2587418"/>
    <lineage>
        <taxon>Eukaryota</taxon>
        <taxon>Fungi</taxon>
        <taxon>Dikarya</taxon>
        <taxon>Ascomycota</taxon>
        <taxon>Pezizomycotina</taxon>
        <taxon>Sordariomycetes</taxon>
        <taxon>Sordariomycetidae</taxon>
        <taxon>Sordariales</taxon>
        <taxon>Podosporaceae</taxon>
        <taxon>Triangularia</taxon>
    </lineage>
</organism>
<dbReference type="PROSITE" id="PS50850">
    <property type="entry name" value="MFS"/>
    <property type="match status" value="1"/>
</dbReference>
<evidence type="ECO:0000259" key="6">
    <source>
        <dbReference type="PROSITE" id="PS50850"/>
    </source>
</evidence>
<evidence type="ECO:0000313" key="8">
    <source>
        <dbReference type="Proteomes" id="UP001303160"/>
    </source>
</evidence>
<name>A0AAN6XR56_9PEZI</name>
<dbReference type="InterPro" id="IPR036259">
    <property type="entry name" value="MFS_trans_sf"/>
</dbReference>
<accession>A0AAN6XR56</accession>
<feature type="transmembrane region" description="Helical" evidence="5">
    <location>
        <begin position="137"/>
        <end position="161"/>
    </location>
</feature>